<feature type="non-terminal residue" evidence="4">
    <location>
        <position position="1"/>
    </location>
</feature>
<feature type="domain" description="Aldehyde dehydrogenase" evidence="3">
    <location>
        <begin position="5"/>
        <end position="95"/>
    </location>
</feature>
<dbReference type="Gene3D" id="3.40.605.10">
    <property type="entry name" value="Aldehyde Dehydrogenase, Chain A, domain 1"/>
    <property type="match status" value="1"/>
</dbReference>
<dbReference type="Gene3D" id="3.40.309.10">
    <property type="entry name" value="Aldehyde Dehydrogenase, Chain A, domain 2"/>
    <property type="match status" value="1"/>
</dbReference>
<dbReference type="AlphaFoldDB" id="A0A2W5NZW0"/>
<comment type="caution">
    <text evidence="4">The sequence shown here is derived from an EMBL/GenBank/DDBJ whole genome shotgun (WGS) entry which is preliminary data.</text>
</comment>
<evidence type="ECO:0000256" key="2">
    <source>
        <dbReference type="ARBA" id="ARBA00023027"/>
    </source>
</evidence>
<dbReference type="GO" id="GO:0010133">
    <property type="term" value="P:L-proline catabolic process to L-glutamate"/>
    <property type="evidence" value="ECO:0007669"/>
    <property type="project" value="TreeGrafter"/>
</dbReference>
<sequence length="303" mass="31920">IERLEKEVFGPVLHVLRFARSGLDALLQRINATGYGLTMGVHSRIDETIERVAARAQVGNLYVNRNMVGALVGVQPFGGEGLSGTGPKAGGPLYLYRLLAQRPVSTPLPPQADAADEDAPRAWPALQALAAWSRAQQRGDAALCERFAAASVAGVRRVLPGPTGERNVYRLEGRHAVLCLADDERDRLAQLAGVLAVGSRALWPESPEARALHAALPSEVQPRVGFTPDWQSSEATAFDAVLHHGSPGALRAVCEALAARPGAIVGVQGLADAAIVLDRLLLERSLSVNTAAAGGNAHLMTIG</sequence>
<organism evidence="4 5">
    <name type="scientific">Variovorax paradoxus</name>
    <dbReference type="NCBI Taxonomy" id="34073"/>
    <lineage>
        <taxon>Bacteria</taxon>
        <taxon>Pseudomonadati</taxon>
        <taxon>Pseudomonadota</taxon>
        <taxon>Betaproteobacteria</taxon>
        <taxon>Burkholderiales</taxon>
        <taxon>Comamonadaceae</taxon>
        <taxon>Variovorax</taxon>
    </lineage>
</organism>
<dbReference type="SUPFAM" id="SSF53720">
    <property type="entry name" value="ALDH-like"/>
    <property type="match status" value="1"/>
</dbReference>
<evidence type="ECO:0000259" key="3">
    <source>
        <dbReference type="Pfam" id="PF00171"/>
    </source>
</evidence>
<dbReference type="InterPro" id="IPR016161">
    <property type="entry name" value="Ald_DH/histidinol_DH"/>
</dbReference>
<dbReference type="EC" id="1.5.5.2" evidence="4"/>
<proteinExistence type="predicted"/>
<protein>
    <submittedName>
        <fullName evidence="4">Trifunctional transcriptional regulator/proline dehydrogenase/L-glutamate gamma-semialdehyde dehydrogenase</fullName>
        <ecNumber evidence="4">1.2.1.88</ecNumber>
        <ecNumber evidence="4">1.5.5.2</ecNumber>
    </submittedName>
</protein>
<reference evidence="4 5" key="1">
    <citation type="submission" date="2017-08" db="EMBL/GenBank/DDBJ databases">
        <title>Infants hospitalized years apart are colonized by the same room-sourced microbial strains.</title>
        <authorList>
            <person name="Brooks B."/>
            <person name="Olm M.R."/>
            <person name="Firek B.A."/>
            <person name="Baker R."/>
            <person name="Thomas B.C."/>
            <person name="Morowitz M.J."/>
            <person name="Banfield J.F."/>
        </authorList>
    </citation>
    <scope>NUCLEOTIDE SEQUENCE [LARGE SCALE GENOMIC DNA]</scope>
    <source>
        <strain evidence="4">S2_005_003_R2_41</strain>
    </source>
</reference>
<dbReference type="InterPro" id="IPR050485">
    <property type="entry name" value="Proline_metab_enzyme"/>
</dbReference>
<evidence type="ECO:0000256" key="1">
    <source>
        <dbReference type="ARBA" id="ARBA00023002"/>
    </source>
</evidence>
<dbReference type="Pfam" id="PF00171">
    <property type="entry name" value="Aldedh"/>
    <property type="match status" value="1"/>
</dbReference>
<dbReference type="InterPro" id="IPR016162">
    <property type="entry name" value="Ald_DH_N"/>
</dbReference>
<dbReference type="EMBL" id="QFPP01000776">
    <property type="protein sequence ID" value="PZQ58474.1"/>
    <property type="molecule type" value="Genomic_DNA"/>
</dbReference>
<gene>
    <name evidence="4" type="primary">putA</name>
    <name evidence="4" type="ORF">DI563_30790</name>
</gene>
<dbReference type="GO" id="GO:0003842">
    <property type="term" value="F:L-glutamate gamma-semialdehyde dehydrogenase activity"/>
    <property type="evidence" value="ECO:0007669"/>
    <property type="project" value="UniProtKB-EC"/>
</dbReference>
<dbReference type="GO" id="GO:0009898">
    <property type="term" value="C:cytoplasmic side of plasma membrane"/>
    <property type="evidence" value="ECO:0007669"/>
    <property type="project" value="TreeGrafter"/>
</dbReference>
<dbReference type="EC" id="1.2.1.88" evidence="4"/>
<dbReference type="InterPro" id="IPR016163">
    <property type="entry name" value="Ald_DH_C"/>
</dbReference>
<dbReference type="GO" id="GO:0004657">
    <property type="term" value="F:proline dehydrogenase activity"/>
    <property type="evidence" value="ECO:0007669"/>
    <property type="project" value="UniProtKB-EC"/>
</dbReference>
<keyword evidence="2" id="KW-0520">NAD</keyword>
<evidence type="ECO:0000313" key="5">
    <source>
        <dbReference type="Proteomes" id="UP000249135"/>
    </source>
</evidence>
<dbReference type="InterPro" id="IPR015590">
    <property type="entry name" value="Aldehyde_DH_dom"/>
</dbReference>
<keyword evidence="1 4" id="KW-0560">Oxidoreductase</keyword>
<dbReference type="PANTHER" id="PTHR42862:SF1">
    <property type="entry name" value="DELTA-1-PYRROLINE-5-CARBOXYLATE DEHYDROGENASE 2, ISOFORM A-RELATED"/>
    <property type="match status" value="1"/>
</dbReference>
<name>A0A2W5NZW0_VARPD</name>
<dbReference type="PANTHER" id="PTHR42862">
    <property type="entry name" value="DELTA-1-PYRROLINE-5-CARBOXYLATE DEHYDROGENASE 1, ISOFORM A-RELATED"/>
    <property type="match status" value="1"/>
</dbReference>
<dbReference type="Proteomes" id="UP000249135">
    <property type="component" value="Unassembled WGS sequence"/>
</dbReference>
<evidence type="ECO:0000313" key="4">
    <source>
        <dbReference type="EMBL" id="PZQ58474.1"/>
    </source>
</evidence>
<accession>A0A2W5NZW0</accession>